<evidence type="ECO:0000313" key="7">
    <source>
        <dbReference type="EMBL" id="TFB77294.1"/>
    </source>
</evidence>
<protein>
    <submittedName>
        <fullName evidence="7">TetR/AcrR family transcriptional regulator</fullName>
    </submittedName>
</protein>
<dbReference type="PROSITE" id="PS50977">
    <property type="entry name" value="HTH_TETR_2"/>
    <property type="match status" value="1"/>
</dbReference>
<dbReference type="Pfam" id="PF00440">
    <property type="entry name" value="TetR_N"/>
    <property type="match status" value="1"/>
</dbReference>
<dbReference type="GO" id="GO:0000976">
    <property type="term" value="F:transcription cis-regulatory region binding"/>
    <property type="evidence" value="ECO:0007669"/>
    <property type="project" value="TreeGrafter"/>
</dbReference>
<comment type="caution">
    <text evidence="7">The sequence shown here is derived from an EMBL/GenBank/DDBJ whole genome shotgun (WGS) entry which is preliminary data.</text>
</comment>
<feature type="domain" description="HTH tetR-type" evidence="6">
    <location>
        <begin position="17"/>
        <end position="77"/>
    </location>
</feature>
<dbReference type="PANTHER" id="PTHR30055:SF175">
    <property type="entry name" value="HTH-TYPE TRANSCRIPTIONAL REPRESSOR KSTR2"/>
    <property type="match status" value="1"/>
</dbReference>
<keyword evidence="2" id="KW-0805">Transcription regulation</keyword>
<dbReference type="InterPro" id="IPR036271">
    <property type="entry name" value="Tet_transcr_reg_TetR-rel_C_sf"/>
</dbReference>
<evidence type="ECO:0000256" key="4">
    <source>
        <dbReference type="ARBA" id="ARBA00023163"/>
    </source>
</evidence>
<evidence type="ECO:0000256" key="5">
    <source>
        <dbReference type="PROSITE-ProRule" id="PRU00335"/>
    </source>
</evidence>
<evidence type="ECO:0000259" key="6">
    <source>
        <dbReference type="PROSITE" id="PS50977"/>
    </source>
</evidence>
<dbReference type="GO" id="GO:0003700">
    <property type="term" value="F:DNA-binding transcription factor activity"/>
    <property type="evidence" value="ECO:0007669"/>
    <property type="project" value="TreeGrafter"/>
</dbReference>
<dbReference type="EMBL" id="SOEY01000002">
    <property type="protein sequence ID" value="TFB77294.1"/>
    <property type="molecule type" value="Genomic_DNA"/>
</dbReference>
<gene>
    <name evidence="7" type="ORF">E3O06_00625</name>
</gene>
<evidence type="ECO:0000313" key="8">
    <source>
        <dbReference type="Proteomes" id="UP000298173"/>
    </source>
</evidence>
<keyword evidence="4" id="KW-0804">Transcription</keyword>
<dbReference type="InterPro" id="IPR001647">
    <property type="entry name" value="HTH_TetR"/>
</dbReference>
<name>A0A4R8V5R0_9MICO</name>
<dbReference type="InterPro" id="IPR041490">
    <property type="entry name" value="KstR2_TetR_C"/>
</dbReference>
<reference evidence="7 8" key="1">
    <citation type="submission" date="2019-03" db="EMBL/GenBank/DDBJ databases">
        <title>Genomics of glacier-inhabiting Cryobacterium strains.</title>
        <authorList>
            <person name="Liu Q."/>
            <person name="Xin Y.-H."/>
        </authorList>
    </citation>
    <scope>NUCLEOTIDE SEQUENCE [LARGE SCALE GENOMIC DNA]</scope>
    <source>
        <strain evidence="7 8">HLT2-23</strain>
    </source>
</reference>
<dbReference type="InterPro" id="IPR050109">
    <property type="entry name" value="HTH-type_TetR-like_transc_reg"/>
</dbReference>
<keyword evidence="3 5" id="KW-0238">DNA-binding</keyword>
<proteinExistence type="predicted"/>
<dbReference type="SUPFAM" id="SSF48498">
    <property type="entry name" value="Tetracyclin repressor-like, C-terminal domain"/>
    <property type="match status" value="1"/>
</dbReference>
<dbReference type="RefSeq" id="WP_134501106.1">
    <property type="nucleotide sequence ID" value="NZ_SOEY01000002.1"/>
</dbReference>
<dbReference type="OrthoDB" id="8701707at2"/>
<dbReference type="SUPFAM" id="SSF46689">
    <property type="entry name" value="Homeodomain-like"/>
    <property type="match status" value="1"/>
</dbReference>
<dbReference type="InterPro" id="IPR009057">
    <property type="entry name" value="Homeodomain-like_sf"/>
</dbReference>
<evidence type="ECO:0000256" key="2">
    <source>
        <dbReference type="ARBA" id="ARBA00023015"/>
    </source>
</evidence>
<accession>A0A4R8V5R0</accession>
<evidence type="ECO:0000256" key="3">
    <source>
        <dbReference type="ARBA" id="ARBA00023125"/>
    </source>
</evidence>
<dbReference type="Gene3D" id="1.10.357.10">
    <property type="entry name" value="Tetracycline Repressor, domain 2"/>
    <property type="match status" value="1"/>
</dbReference>
<dbReference type="PRINTS" id="PR00455">
    <property type="entry name" value="HTHTETR"/>
</dbReference>
<sequence length="212" mass="24006">MVKALSTPGSEHQSNRRNRDVEVMDAAIKVFSQKGYSAASLQDIADEVGLLKGSLYHYINSKESLLFRVLQDTHHHAEIMMQEVNALNLPAQERLLVYVERLATWYLANLERASLYLTEWRYLQGEHAAITKTQRRAYDEYMRSILIEAQETGFIRTDMDIRVATSFIISAIGSIPTWYRTSRPVNPAHIASELSLLACSSVFGKMPPLTSA</sequence>
<evidence type="ECO:0000256" key="1">
    <source>
        <dbReference type="ARBA" id="ARBA00022491"/>
    </source>
</evidence>
<dbReference type="Pfam" id="PF17932">
    <property type="entry name" value="TetR_C_24"/>
    <property type="match status" value="1"/>
</dbReference>
<keyword evidence="8" id="KW-1185">Reference proteome</keyword>
<feature type="DNA-binding region" description="H-T-H motif" evidence="5">
    <location>
        <begin position="40"/>
        <end position="59"/>
    </location>
</feature>
<keyword evidence="1" id="KW-0678">Repressor</keyword>
<dbReference type="AlphaFoldDB" id="A0A4R8V5R0"/>
<dbReference type="PANTHER" id="PTHR30055">
    <property type="entry name" value="HTH-TYPE TRANSCRIPTIONAL REGULATOR RUTR"/>
    <property type="match status" value="1"/>
</dbReference>
<dbReference type="Proteomes" id="UP000298173">
    <property type="component" value="Unassembled WGS sequence"/>
</dbReference>
<organism evidence="7 8">
    <name type="scientific">Cryobacterium glaciale</name>
    <dbReference type="NCBI Taxonomy" id="1259145"/>
    <lineage>
        <taxon>Bacteria</taxon>
        <taxon>Bacillati</taxon>
        <taxon>Actinomycetota</taxon>
        <taxon>Actinomycetes</taxon>
        <taxon>Micrococcales</taxon>
        <taxon>Microbacteriaceae</taxon>
        <taxon>Cryobacterium</taxon>
    </lineage>
</organism>